<dbReference type="OrthoDB" id="196165at2759"/>
<feature type="domain" description="SH3" evidence="4">
    <location>
        <begin position="131"/>
        <end position="192"/>
    </location>
</feature>
<dbReference type="PROSITE" id="PS50002">
    <property type="entry name" value="SH3"/>
    <property type="match status" value="1"/>
</dbReference>
<feature type="compositionally biased region" description="Polar residues" evidence="3">
    <location>
        <begin position="618"/>
        <end position="634"/>
    </location>
</feature>
<feature type="compositionally biased region" description="Polar residues" evidence="3">
    <location>
        <begin position="1"/>
        <end position="16"/>
    </location>
</feature>
<dbReference type="FunFam" id="2.30.30.40:FF:000035">
    <property type="entry name" value="SH3 domain containing protein"/>
    <property type="match status" value="1"/>
</dbReference>
<feature type="compositionally biased region" description="Acidic residues" evidence="3">
    <location>
        <begin position="97"/>
        <end position="106"/>
    </location>
</feature>
<feature type="region of interest" description="Disordered" evidence="3">
    <location>
        <begin position="209"/>
        <end position="229"/>
    </location>
</feature>
<feature type="compositionally biased region" description="Basic and acidic residues" evidence="3">
    <location>
        <begin position="35"/>
        <end position="49"/>
    </location>
</feature>
<dbReference type="PANTHER" id="PTHR47775">
    <property type="entry name" value="BUD SITE SELECTION PROTEIN 14"/>
    <property type="match status" value="1"/>
</dbReference>
<dbReference type="Proteomes" id="UP000184188">
    <property type="component" value="Unassembled WGS sequence"/>
</dbReference>
<evidence type="ECO:0000256" key="3">
    <source>
        <dbReference type="SAM" id="MobiDB-lite"/>
    </source>
</evidence>
<feature type="compositionally biased region" description="Basic and acidic residues" evidence="3">
    <location>
        <begin position="437"/>
        <end position="452"/>
    </location>
</feature>
<dbReference type="InterPro" id="IPR036028">
    <property type="entry name" value="SH3-like_dom_sf"/>
</dbReference>
<dbReference type="InterPro" id="IPR001452">
    <property type="entry name" value="SH3_domain"/>
</dbReference>
<feature type="region of interest" description="Disordered" evidence="3">
    <location>
        <begin position="353"/>
        <end position="692"/>
    </location>
</feature>
<evidence type="ECO:0000313" key="6">
    <source>
        <dbReference type="Proteomes" id="UP000184188"/>
    </source>
</evidence>
<dbReference type="GeneID" id="34607298"/>
<reference evidence="6" key="1">
    <citation type="journal article" date="2017" name="Genome Biol.">
        <title>Comparative genomics reveals high biological diversity and specific adaptations in the industrially and medically important fungal genus Aspergillus.</title>
        <authorList>
            <person name="de Vries R.P."/>
            <person name="Riley R."/>
            <person name="Wiebenga A."/>
            <person name="Aguilar-Osorio G."/>
            <person name="Amillis S."/>
            <person name="Uchima C.A."/>
            <person name="Anderluh G."/>
            <person name="Asadollahi M."/>
            <person name="Askin M."/>
            <person name="Barry K."/>
            <person name="Battaglia E."/>
            <person name="Bayram O."/>
            <person name="Benocci T."/>
            <person name="Braus-Stromeyer S.A."/>
            <person name="Caldana C."/>
            <person name="Canovas D."/>
            <person name="Cerqueira G.C."/>
            <person name="Chen F."/>
            <person name="Chen W."/>
            <person name="Choi C."/>
            <person name="Clum A."/>
            <person name="Dos Santos R.A."/>
            <person name="Damasio A.R."/>
            <person name="Diallinas G."/>
            <person name="Emri T."/>
            <person name="Fekete E."/>
            <person name="Flipphi M."/>
            <person name="Freyberg S."/>
            <person name="Gallo A."/>
            <person name="Gournas C."/>
            <person name="Habgood R."/>
            <person name="Hainaut M."/>
            <person name="Harispe M.L."/>
            <person name="Henrissat B."/>
            <person name="Hilden K.S."/>
            <person name="Hope R."/>
            <person name="Hossain A."/>
            <person name="Karabika E."/>
            <person name="Karaffa L."/>
            <person name="Karanyi Z."/>
            <person name="Krasevec N."/>
            <person name="Kuo A."/>
            <person name="Kusch H."/>
            <person name="LaButti K."/>
            <person name="Lagendijk E.L."/>
            <person name="Lapidus A."/>
            <person name="Levasseur A."/>
            <person name="Lindquist E."/>
            <person name="Lipzen A."/>
            <person name="Logrieco A.F."/>
            <person name="MacCabe A."/>
            <person name="Maekelae M.R."/>
            <person name="Malavazi I."/>
            <person name="Melin P."/>
            <person name="Meyer V."/>
            <person name="Mielnichuk N."/>
            <person name="Miskei M."/>
            <person name="Molnar A.P."/>
            <person name="Mule G."/>
            <person name="Ngan C.Y."/>
            <person name="Orejas M."/>
            <person name="Orosz E."/>
            <person name="Ouedraogo J.P."/>
            <person name="Overkamp K.M."/>
            <person name="Park H.-S."/>
            <person name="Perrone G."/>
            <person name="Piumi F."/>
            <person name="Punt P.J."/>
            <person name="Ram A.F."/>
            <person name="Ramon A."/>
            <person name="Rauscher S."/>
            <person name="Record E."/>
            <person name="Riano-Pachon D.M."/>
            <person name="Robert V."/>
            <person name="Roehrig J."/>
            <person name="Ruller R."/>
            <person name="Salamov A."/>
            <person name="Salih N.S."/>
            <person name="Samson R.A."/>
            <person name="Sandor E."/>
            <person name="Sanguinetti M."/>
            <person name="Schuetze T."/>
            <person name="Sepcic K."/>
            <person name="Shelest E."/>
            <person name="Sherlock G."/>
            <person name="Sophianopoulou V."/>
            <person name="Squina F.M."/>
            <person name="Sun H."/>
            <person name="Susca A."/>
            <person name="Todd R.B."/>
            <person name="Tsang A."/>
            <person name="Unkles S.E."/>
            <person name="van de Wiele N."/>
            <person name="van Rossen-Uffink D."/>
            <person name="Oliveira J.V."/>
            <person name="Vesth T.C."/>
            <person name="Visser J."/>
            <person name="Yu J.-H."/>
            <person name="Zhou M."/>
            <person name="Andersen M.R."/>
            <person name="Archer D.B."/>
            <person name="Baker S.E."/>
            <person name="Benoit I."/>
            <person name="Brakhage A.A."/>
            <person name="Braus G.H."/>
            <person name="Fischer R."/>
            <person name="Frisvad J.C."/>
            <person name="Goldman G.H."/>
            <person name="Houbraken J."/>
            <person name="Oakley B."/>
            <person name="Pocsi I."/>
            <person name="Scazzocchio C."/>
            <person name="Seiboth B."/>
            <person name="vanKuyk P.A."/>
            <person name="Wortman J."/>
            <person name="Dyer P.S."/>
            <person name="Grigoriev I.V."/>
        </authorList>
    </citation>
    <scope>NUCLEOTIDE SEQUENCE [LARGE SCALE GENOMIC DNA]</scope>
    <source>
        <strain evidence="6">CBS 506.65</strain>
    </source>
</reference>
<feature type="compositionally biased region" description="Acidic residues" evidence="3">
    <location>
        <begin position="244"/>
        <end position="270"/>
    </location>
</feature>
<dbReference type="SMART" id="SM00326">
    <property type="entry name" value="SH3"/>
    <property type="match status" value="1"/>
</dbReference>
<dbReference type="RefSeq" id="XP_022584325.1">
    <property type="nucleotide sequence ID" value="XM_022720833.1"/>
</dbReference>
<dbReference type="GO" id="GO:0051286">
    <property type="term" value="C:cell tip"/>
    <property type="evidence" value="ECO:0007669"/>
    <property type="project" value="TreeGrafter"/>
</dbReference>
<dbReference type="SUPFAM" id="SSF50044">
    <property type="entry name" value="SH3-domain"/>
    <property type="match status" value="1"/>
</dbReference>
<feature type="compositionally biased region" description="Basic residues" evidence="3">
    <location>
        <begin position="219"/>
        <end position="229"/>
    </location>
</feature>
<name>A0A1L9SRH8_9EURO</name>
<proteinExistence type="predicted"/>
<dbReference type="InterPro" id="IPR053039">
    <property type="entry name" value="Polarity_Bud-Selection_Reg"/>
</dbReference>
<dbReference type="EMBL" id="KV878337">
    <property type="protein sequence ID" value="OJJ49815.1"/>
    <property type="molecule type" value="Genomic_DNA"/>
</dbReference>
<keyword evidence="6" id="KW-1185">Reference proteome</keyword>
<feature type="region of interest" description="Disordered" evidence="3">
    <location>
        <begin position="243"/>
        <end position="340"/>
    </location>
</feature>
<dbReference type="Pfam" id="PF00018">
    <property type="entry name" value="SH3_1"/>
    <property type="match status" value="1"/>
</dbReference>
<feature type="compositionally biased region" description="Acidic residues" evidence="3">
    <location>
        <begin position="56"/>
        <end position="83"/>
    </location>
</feature>
<keyword evidence="1 2" id="KW-0728">SH3 domain</keyword>
<feature type="compositionally biased region" description="Polar residues" evidence="3">
    <location>
        <begin position="453"/>
        <end position="487"/>
    </location>
</feature>
<dbReference type="GO" id="GO:0030950">
    <property type="term" value="P:establishment or maintenance of actin cytoskeleton polarity"/>
    <property type="evidence" value="ECO:0007669"/>
    <property type="project" value="TreeGrafter"/>
</dbReference>
<evidence type="ECO:0000313" key="5">
    <source>
        <dbReference type="EMBL" id="OJJ49815.1"/>
    </source>
</evidence>
<dbReference type="PANTHER" id="PTHR47775:SF1">
    <property type="entry name" value="BUD SITE SELECTION PROTEIN 14"/>
    <property type="match status" value="1"/>
</dbReference>
<gene>
    <name evidence="5" type="ORF">ASPZODRAFT_1033532</name>
</gene>
<dbReference type="GO" id="GO:0008104">
    <property type="term" value="P:intracellular protein localization"/>
    <property type="evidence" value="ECO:0007669"/>
    <property type="project" value="TreeGrafter"/>
</dbReference>
<organism evidence="5 6">
    <name type="scientific">Penicilliopsis zonata CBS 506.65</name>
    <dbReference type="NCBI Taxonomy" id="1073090"/>
    <lineage>
        <taxon>Eukaryota</taxon>
        <taxon>Fungi</taxon>
        <taxon>Dikarya</taxon>
        <taxon>Ascomycota</taxon>
        <taxon>Pezizomycotina</taxon>
        <taxon>Eurotiomycetes</taxon>
        <taxon>Eurotiomycetidae</taxon>
        <taxon>Eurotiales</taxon>
        <taxon>Aspergillaceae</taxon>
        <taxon>Penicilliopsis</taxon>
    </lineage>
</organism>
<feature type="compositionally biased region" description="Polar residues" evidence="3">
    <location>
        <begin position="324"/>
        <end position="340"/>
    </location>
</feature>
<evidence type="ECO:0000256" key="2">
    <source>
        <dbReference type="PROSITE-ProRule" id="PRU00192"/>
    </source>
</evidence>
<feature type="region of interest" description="Disordered" evidence="3">
    <location>
        <begin position="1"/>
        <end position="106"/>
    </location>
</feature>
<accession>A0A1L9SRH8</accession>
<dbReference type="GO" id="GO:0015630">
    <property type="term" value="C:microtubule cytoskeleton"/>
    <property type="evidence" value="ECO:0007669"/>
    <property type="project" value="TreeGrafter"/>
</dbReference>
<dbReference type="STRING" id="1073090.A0A1L9SRH8"/>
<dbReference type="Gene3D" id="2.30.30.40">
    <property type="entry name" value="SH3 Domains"/>
    <property type="match status" value="1"/>
</dbReference>
<sequence>MVDTLDLQNQKSPSAQDHSRQPTQPAPLGTGRPAPHQEKSLQRAEKDSQVEILPGSDDENEEERPDGIDIYDEPDELEADTGENDGRDSQYENENLTTEEGDLADGECDDLMDDDMMDKISSSPSIDDEDIDFEFVYALHNFVATVEGQANAAKGDTMVLLDDSNSYWWLVRVVKDGSIGYLPAEHIETPTERLARLNKHRNIDLSATMLGDNPEKSKNPLKKAMRRRNAKTVTFTSPTYIEASDVEYSSDEELEGHDYFNDDDDEVQEDQDAHESQDENIVVEPLRPKPLREKQTEELETIETQDSDSAGAERTSEEIFESPTEPTVSRSRNGTVRNTDSFFKDDTVETKKISLTPNLLRDEVSSGSLANDAREVKALSHYPVSRSNTDRSFQGRGSFETGEKGLNFNDRLKEDKKRKDKKSGMLSGLFKRKDKKSKTADDETEEPTERLSSDTLVSQPKTSLDSLSQETRNAKSSAPQRQSSKLQKQAPGDKSLSKSDSQPESAVSPIEAVGNTASIPEPNADHSIRRVMSQETDGSSESPRMRTSVDEVLETAAVADRRSLIKTRSSSSSDSKESLTQPTEESSSEMANRPRQDSFEQPALSQPSVASPPERFQPQINLGYQGRGSDSTAPVSPLEPHGPSGLPGLVLDNSSQEERSISPISPPLSPDAANSITKLRGDTPASATSVSARVPSWNDASLRSYLDDENDIRDLFIIVHDKSNVPPAGPDHPISGSLFKEETKRLTEMTGQLDEMLVDWLSRKLQHGRRLNRNSKS</sequence>
<protein>
    <recommendedName>
        <fullName evidence="4">SH3 domain-containing protein</fullName>
    </recommendedName>
</protein>
<dbReference type="VEuPathDB" id="FungiDB:ASPZODRAFT_1033532"/>
<feature type="compositionally biased region" description="Polar residues" evidence="3">
    <location>
        <begin position="533"/>
        <end position="542"/>
    </location>
</feature>
<feature type="compositionally biased region" description="Polar residues" evidence="3">
    <location>
        <begin position="581"/>
        <end position="590"/>
    </location>
</feature>
<evidence type="ECO:0000259" key="4">
    <source>
        <dbReference type="PROSITE" id="PS50002"/>
    </source>
</evidence>
<feature type="compositionally biased region" description="Basic and acidic residues" evidence="3">
    <location>
        <begin position="286"/>
        <end position="297"/>
    </location>
</feature>
<dbReference type="AlphaFoldDB" id="A0A1L9SRH8"/>
<evidence type="ECO:0000256" key="1">
    <source>
        <dbReference type="ARBA" id="ARBA00022443"/>
    </source>
</evidence>